<dbReference type="Proteomes" id="UP000358366">
    <property type="component" value="Unassembled WGS sequence"/>
</dbReference>
<evidence type="ECO:0000256" key="1">
    <source>
        <dbReference type="ARBA" id="ARBA00023125"/>
    </source>
</evidence>
<dbReference type="AlphaFoldDB" id="A0A3E4PKP8"/>
<evidence type="ECO:0000313" key="4">
    <source>
        <dbReference type="EMBL" id="NME57583.1"/>
    </source>
</evidence>
<evidence type="ECO:0000313" key="6">
    <source>
        <dbReference type="EMBL" id="RHA66347.1"/>
    </source>
</evidence>
<keyword evidence="1 2" id="KW-0238">DNA-binding</keyword>
<evidence type="ECO:0000256" key="2">
    <source>
        <dbReference type="PROSITE-ProRule" id="PRU00335"/>
    </source>
</evidence>
<evidence type="ECO:0000313" key="8">
    <source>
        <dbReference type="Proteomes" id="UP000261324"/>
    </source>
</evidence>
<reference evidence="7 10" key="2">
    <citation type="submission" date="2019-07" db="EMBL/GenBank/DDBJ databases">
        <authorList>
            <person name="Hibberd C M."/>
            <person name="Gehrig L. J."/>
            <person name="Chang H.-W."/>
            <person name="Venkatesh S."/>
        </authorList>
    </citation>
    <scope>NUCLEOTIDE SEQUENCE [LARGE SCALE GENOMIC DNA]</scope>
    <source>
        <strain evidence="7">Dorea_formicigenerans_SSTS_Bg7063</strain>
    </source>
</reference>
<dbReference type="InterPro" id="IPR039532">
    <property type="entry name" value="TetR_C_Firmicutes"/>
</dbReference>
<dbReference type="Gene3D" id="1.10.357.10">
    <property type="entry name" value="Tetracycline Repressor, domain 2"/>
    <property type="match status" value="1"/>
</dbReference>
<evidence type="ECO:0000313" key="11">
    <source>
        <dbReference type="Proteomes" id="UP000580130"/>
    </source>
</evidence>
<dbReference type="Pfam" id="PF14278">
    <property type="entry name" value="TetR_C_8"/>
    <property type="match status" value="1"/>
</dbReference>
<dbReference type="EMBL" id="QSFS01000019">
    <property type="protein sequence ID" value="RHA66347.1"/>
    <property type="molecule type" value="Genomic_DNA"/>
</dbReference>
<evidence type="ECO:0000313" key="5">
    <source>
        <dbReference type="EMBL" id="RGK80571.1"/>
    </source>
</evidence>
<sequence length="195" mass="22972">MQKKTDRRVRKTKTQLRNGLAMLMKEKSVGEITVKELVDQVDINRSTFYLHYPDISGLLYEIENDLAEEMERAIREHPIEKREDNGFYFLQDIFQVLDNNREIVSALVGPYGDMRFIQKVEVILARNSREVLEQMFPEKSDQMDYFYAYCLNGCLGFVKTWLADKKSCTPEFAADFIYRMVVSSMRAFCETREEV</sequence>
<dbReference type="PROSITE" id="PS50977">
    <property type="entry name" value="HTH_TETR_2"/>
    <property type="match status" value="1"/>
</dbReference>
<evidence type="ECO:0000313" key="7">
    <source>
        <dbReference type="EMBL" id="VUX16722.1"/>
    </source>
</evidence>
<gene>
    <name evidence="7" type="ORF">DFSSTS7063_02362</name>
    <name evidence="6" type="ORF">DW924_13830</name>
    <name evidence="5" type="ORF">DXC93_12330</name>
    <name evidence="4" type="ORF">HF855_09165</name>
</gene>
<proteinExistence type="predicted"/>
<name>A0A3E4PKP8_9FIRM</name>
<dbReference type="PANTHER" id="PTHR43479">
    <property type="entry name" value="ACREF/ENVCD OPERON REPRESSOR-RELATED"/>
    <property type="match status" value="1"/>
</dbReference>
<dbReference type="InterPro" id="IPR009057">
    <property type="entry name" value="Homeodomain-like_sf"/>
</dbReference>
<reference evidence="8 9" key="1">
    <citation type="submission" date="2018-08" db="EMBL/GenBank/DDBJ databases">
        <title>A genome reference for cultivated species of the human gut microbiota.</title>
        <authorList>
            <person name="Zou Y."/>
            <person name="Xue W."/>
            <person name="Luo G."/>
        </authorList>
    </citation>
    <scope>NUCLEOTIDE SEQUENCE [LARGE SCALE GENOMIC DNA]</scope>
    <source>
        <strain evidence="6 9">AM42-8</strain>
        <strain evidence="5 8">TF09-3</strain>
    </source>
</reference>
<evidence type="ECO:0000313" key="9">
    <source>
        <dbReference type="Proteomes" id="UP000285642"/>
    </source>
</evidence>
<accession>A0A3E4PKP8</accession>
<dbReference type="Proteomes" id="UP000261324">
    <property type="component" value="Unassembled WGS sequence"/>
</dbReference>
<evidence type="ECO:0000313" key="10">
    <source>
        <dbReference type="Proteomes" id="UP000358366"/>
    </source>
</evidence>
<dbReference type="InterPro" id="IPR001647">
    <property type="entry name" value="HTH_TetR"/>
</dbReference>
<dbReference type="SUPFAM" id="SSF46689">
    <property type="entry name" value="Homeodomain-like"/>
    <property type="match status" value="1"/>
</dbReference>
<dbReference type="EMBL" id="CABHNI010000043">
    <property type="protein sequence ID" value="VUX16722.1"/>
    <property type="molecule type" value="Genomic_DNA"/>
</dbReference>
<dbReference type="EMBL" id="JABAFX010000020">
    <property type="protein sequence ID" value="NME57583.1"/>
    <property type="molecule type" value="Genomic_DNA"/>
</dbReference>
<organism evidence="5 8">
    <name type="scientific">Dorea formicigenerans</name>
    <dbReference type="NCBI Taxonomy" id="39486"/>
    <lineage>
        <taxon>Bacteria</taxon>
        <taxon>Bacillati</taxon>
        <taxon>Bacillota</taxon>
        <taxon>Clostridia</taxon>
        <taxon>Lachnospirales</taxon>
        <taxon>Lachnospiraceae</taxon>
        <taxon>Dorea</taxon>
    </lineage>
</organism>
<dbReference type="EMBL" id="QSRA01000018">
    <property type="protein sequence ID" value="RGK80571.1"/>
    <property type="molecule type" value="Genomic_DNA"/>
</dbReference>
<dbReference type="GO" id="GO:0003677">
    <property type="term" value="F:DNA binding"/>
    <property type="evidence" value="ECO:0007669"/>
    <property type="project" value="UniProtKB-UniRule"/>
</dbReference>
<dbReference type="Proteomes" id="UP000580130">
    <property type="component" value="Unassembled WGS sequence"/>
</dbReference>
<dbReference type="Proteomes" id="UP000285642">
    <property type="component" value="Unassembled WGS sequence"/>
</dbReference>
<feature type="domain" description="HTH tetR-type" evidence="3">
    <location>
        <begin position="10"/>
        <end position="70"/>
    </location>
</feature>
<protein>
    <submittedName>
        <fullName evidence="5">TetR/AcrR family transcriptional regulator</fullName>
    </submittedName>
</protein>
<dbReference type="InterPro" id="IPR050624">
    <property type="entry name" value="HTH-type_Tx_Regulator"/>
</dbReference>
<evidence type="ECO:0000259" key="3">
    <source>
        <dbReference type="PROSITE" id="PS50977"/>
    </source>
</evidence>
<dbReference type="RefSeq" id="WP_029732092.1">
    <property type="nucleotide sequence ID" value="NZ_CABHNI010000043.1"/>
</dbReference>
<dbReference type="PANTHER" id="PTHR43479:SF7">
    <property type="entry name" value="TETR-FAMILY TRANSCRIPTIONAL REGULATOR"/>
    <property type="match status" value="1"/>
</dbReference>
<reference evidence="4 11" key="3">
    <citation type="submission" date="2020-04" db="EMBL/GenBank/DDBJ databases">
        <authorList>
            <person name="Hitch T.C.A."/>
            <person name="Wylensek D."/>
            <person name="Clavel T."/>
        </authorList>
    </citation>
    <scope>NUCLEOTIDE SEQUENCE [LARGE SCALE GENOMIC DNA]</scope>
    <source>
        <strain evidence="4 11">BSM-383-APC-5F</strain>
    </source>
</reference>
<feature type="DNA-binding region" description="H-T-H motif" evidence="2">
    <location>
        <begin position="33"/>
        <end position="52"/>
    </location>
</feature>